<feature type="region of interest" description="Disordered" evidence="1">
    <location>
        <begin position="1"/>
        <end position="21"/>
    </location>
</feature>
<feature type="transmembrane region" description="Helical" evidence="2">
    <location>
        <begin position="31"/>
        <end position="62"/>
    </location>
</feature>
<feature type="region of interest" description="Disordered" evidence="1">
    <location>
        <begin position="959"/>
        <end position="1059"/>
    </location>
</feature>
<dbReference type="GO" id="GO:0035091">
    <property type="term" value="F:phosphatidylinositol binding"/>
    <property type="evidence" value="ECO:0007669"/>
    <property type="project" value="InterPro"/>
</dbReference>
<feature type="region of interest" description="Disordered" evidence="1">
    <location>
        <begin position="576"/>
        <end position="732"/>
    </location>
</feature>
<feature type="compositionally biased region" description="Polar residues" evidence="1">
    <location>
        <begin position="579"/>
        <end position="596"/>
    </location>
</feature>
<dbReference type="Proteomes" id="UP000001072">
    <property type="component" value="Unassembled WGS sequence"/>
</dbReference>
<dbReference type="KEGG" id="mlr:MELLADRAFT_118197"/>
<feature type="compositionally biased region" description="Low complexity" evidence="1">
    <location>
        <begin position="959"/>
        <end position="987"/>
    </location>
</feature>
<dbReference type="InParanoid" id="F4S658"/>
<organism evidence="5">
    <name type="scientific">Melampsora larici-populina (strain 98AG31 / pathotype 3-4-7)</name>
    <name type="common">Poplar leaf rust fungus</name>
    <dbReference type="NCBI Taxonomy" id="747676"/>
    <lineage>
        <taxon>Eukaryota</taxon>
        <taxon>Fungi</taxon>
        <taxon>Dikarya</taxon>
        <taxon>Basidiomycota</taxon>
        <taxon>Pucciniomycotina</taxon>
        <taxon>Pucciniomycetes</taxon>
        <taxon>Pucciniales</taxon>
        <taxon>Melampsoraceae</taxon>
        <taxon>Melampsora</taxon>
    </lineage>
</organism>
<feature type="region of interest" description="Disordered" evidence="1">
    <location>
        <begin position="296"/>
        <end position="345"/>
    </location>
</feature>
<evidence type="ECO:0000256" key="2">
    <source>
        <dbReference type="SAM" id="Phobius"/>
    </source>
</evidence>
<protein>
    <recommendedName>
        <fullName evidence="3">PXA domain-containing protein</fullName>
    </recommendedName>
</protein>
<keyword evidence="2" id="KW-0472">Membrane</keyword>
<feature type="domain" description="PXA" evidence="3">
    <location>
        <begin position="129"/>
        <end position="289"/>
    </location>
</feature>
<feature type="compositionally biased region" description="Polar residues" evidence="1">
    <location>
        <begin position="609"/>
        <end position="638"/>
    </location>
</feature>
<dbReference type="InterPro" id="IPR036871">
    <property type="entry name" value="PX_dom_sf"/>
</dbReference>
<dbReference type="eggNOG" id="KOG2101">
    <property type="taxonomic scope" value="Eukaryota"/>
</dbReference>
<evidence type="ECO:0000313" key="5">
    <source>
        <dbReference type="Proteomes" id="UP000001072"/>
    </source>
</evidence>
<feature type="compositionally biased region" description="Low complexity" evidence="1">
    <location>
        <begin position="320"/>
        <end position="341"/>
    </location>
</feature>
<keyword evidence="5" id="KW-1185">Reference proteome</keyword>
<feature type="region of interest" description="Disordered" evidence="1">
    <location>
        <begin position="532"/>
        <end position="563"/>
    </location>
</feature>
<keyword evidence="2" id="KW-0812">Transmembrane</keyword>
<dbReference type="InterPro" id="IPR003114">
    <property type="entry name" value="Phox_assoc"/>
</dbReference>
<dbReference type="SUPFAM" id="SSF64268">
    <property type="entry name" value="PX domain"/>
    <property type="match status" value="1"/>
</dbReference>
<dbReference type="RefSeq" id="XP_007416866.1">
    <property type="nucleotide sequence ID" value="XM_007416804.1"/>
</dbReference>
<feature type="compositionally biased region" description="Polar residues" evidence="1">
    <location>
        <begin position="1004"/>
        <end position="1014"/>
    </location>
</feature>
<feature type="compositionally biased region" description="Polar residues" evidence="1">
    <location>
        <begin position="693"/>
        <end position="720"/>
    </location>
</feature>
<feature type="compositionally biased region" description="Basic and acidic residues" evidence="1">
    <location>
        <begin position="1"/>
        <end position="17"/>
    </location>
</feature>
<evidence type="ECO:0000313" key="4">
    <source>
        <dbReference type="EMBL" id="EGF99878.1"/>
    </source>
</evidence>
<reference evidence="5" key="1">
    <citation type="journal article" date="2011" name="Proc. Natl. Acad. Sci. U.S.A.">
        <title>Obligate biotrophy features unraveled by the genomic analysis of rust fungi.</title>
        <authorList>
            <person name="Duplessis S."/>
            <person name="Cuomo C.A."/>
            <person name="Lin Y.-C."/>
            <person name="Aerts A."/>
            <person name="Tisserant E."/>
            <person name="Veneault-Fourrey C."/>
            <person name="Joly D.L."/>
            <person name="Hacquard S."/>
            <person name="Amselem J."/>
            <person name="Cantarel B.L."/>
            <person name="Chiu R."/>
            <person name="Coutinho P.M."/>
            <person name="Feau N."/>
            <person name="Field M."/>
            <person name="Frey P."/>
            <person name="Gelhaye E."/>
            <person name="Goldberg J."/>
            <person name="Grabherr M.G."/>
            <person name="Kodira C.D."/>
            <person name="Kohler A."/>
            <person name="Kuees U."/>
            <person name="Lindquist E.A."/>
            <person name="Lucas S.M."/>
            <person name="Mago R."/>
            <person name="Mauceli E."/>
            <person name="Morin E."/>
            <person name="Murat C."/>
            <person name="Pangilinan J.L."/>
            <person name="Park R."/>
            <person name="Pearson M."/>
            <person name="Quesneville H."/>
            <person name="Rouhier N."/>
            <person name="Sakthikumar S."/>
            <person name="Salamov A.A."/>
            <person name="Schmutz J."/>
            <person name="Selles B."/>
            <person name="Shapiro H."/>
            <person name="Tanguay P."/>
            <person name="Tuskan G.A."/>
            <person name="Henrissat B."/>
            <person name="Van de Peer Y."/>
            <person name="Rouze P."/>
            <person name="Ellis J.G."/>
            <person name="Dodds P.N."/>
            <person name="Schein J.E."/>
            <person name="Zhong S."/>
            <person name="Hamelin R.C."/>
            <person name="Grigoriev I.V."/>
            <person name="Szabo L.J."/>
            <person name="Martin F."/>
        </authorList>
    </citation>
    <scope>NUCLEOTIDE SEQUENCE [LARGE SCALE GENOMIC DNA]</scope>
    <source>
        <strain evidence="5">98AG31 / pathotype 3-4-7</strain>
    </source>
</reference>
<dbReference type="GeneID" id="18926179"/>
<proteinExistence type="predicted"/>
<name>F4S658_MELLP</name>
<dbReference type="PANTHER" id="PTHR24216">
    <property type="entry name" value="PAXILLIN-RELATED"/>
    <property type="match status" value="1"/>
</dbReference>
<sequence>MDKEVTKMDKDESKIDKSTLQTSTQHQSDQFFIIFGGLALLLLLIRLGPLSAFLLIAVSFLFSALPEFRSIVDSTLGRSPPSQDRLRATFQSIANLHDSIEAGHSSSVHQSSNKCLTLPVASPDLSQIPPEIVTAFMPLIDNVMHDFIESWYLKPTISTGDHTFLNHLRSSFQHILVNTYLKISSKSSKETLVYLVGCLAMNLVRHIHDPPSSNSSWESKQARKSQRTLQVRRISEEILLTLGPLPITVSPIILSLLSEVLTVQLISGVNSLDDDWFNRTIITYLGPVTPTLIPAESSSEVESSRSSISSNPTENVHFTSASSNTRSSPLSSPVENSVPSVEPEDSLSITGQNLLNLYLKSTPDLLSNASARLPDPIPLLFQITPIWSPKQLSMNSPTTASLLRLQQSSHHAPTAEPFTNSQNPNVQSLVKIWTHLDSFRRISQITELETQLIKSDAISLLSSLIAPLDQAINALIDQEEDQATRHTLLNTWQFVVVETLRRLEDANINGALIFQNMQDWVLDRIQRIETDEPDSQHLSVNNMKDPVPKPHNLSRNGPTGQETREERISYMTIPHVPSMVNSSNSTSPPRSQTLPNRSEDISFSRPIHSETTNGRHQSSPSPSTPPANFSESPPSNLQHGRIPSQPPMSPLRNHSSFKDVPEEGDMADGFSFDDANDIAEKDHQPSPHHSLKNSHILSQATRSYSSDAHITPQSNRLSSQSHERASTESQTAPLSTFSVSVTDISCPTAFDPKGLIKTKRDLEFMIAVEVSGVPGFIVTRKWTELEKMDVGIGKLRLIGLGTKSFPRALLPTNLNFKTSDHLVREIEGYLAHLLNHERYAESLPVLNFFAKERSGSTNKGGLINPLGLGSLQSTWDTIGKGVVSVTKPVNMAGQGLSQLSKGVLAGLPFGMTHQKDTLPTDDEGLMKVNHVEPQQQPPPPPPPSNRVNFQDRLKRFSISATSSSASTSNSSLDSPPSIPEQSQQQVQLTVLYPNPDSPHLISDSEPTPVQSSHTVPEAVTPTMGKGYEFEEKEAEPKACATPPGKPTIPGPPSTIKADSTKAEKECVEKTSYTANLVEKSNASRKRDAYYLWTDGLSFAR</sequence>
<feature type="compositionally biased region" description="Pro residues" evidence="1">
    <location>
        <begin position="1043"/>
        <end position="1052"/>
    </location>
</feature>
<dbReference type="VEuPathDB" id="FungiDB:MELLADRAFT_118197"/>
<dbReference type="HOGENOM" id="CLU_283288_0_0_1"/>
<dbReference type="AlphaFoldDB" id="F4S658"/>
<evidence type="ECO:0000259" key="3">
    <source>
        <dbReference type="SMART" id="SM00313"/>
    </source>
</evidence>
<dbReference type="OrthoDB" id="120967at2759"/>
<dbReference type="CDD" id="cd06093">
    <property type="entry name" value="PX_domain"/>
    <property type="match status" value="1"/>
</dbReference>
<keyword evidence="2" id="KW-1133">Transmembrane helix</keyword>
<feature type="compositionally biased region" description="Low complexity" evidence="1">
    <location>
        <begin position="296"/>
        <end position="310"/>
    </location>
</feature>
<dbReference type="EMBL" id="GL883153">
    <property type="protein sequence ID" value="EGF99878.1"/>
    <property type="molecule type" value="Genomic_DNA"/>
</dbReference>
<evidence type="ECO:0000256" key="1">
    <source>
        <dbReference type="SAM" id="MobiDB-lite"/>
    </source>
</evidence>
<dbReference type="SMART" id="SM00313">
    <property type="entry name" value="PXA"/>
    <property type="match status" value="1"/>
</dbReference>
<accession>F4S658</accession>
<gene>
    <name evidence="4" type="ORF">MELLADRAFT_118197</name>
</gene>